<keyword evidence="10" id="KW-0804">Transcription</keyword>
<accession>A0ABV8UQ84</accession>
<keyword evidence="11" id="KW-0486">Methionine biosynthesis</keyword>
<proteinExistence type="inferred from homology"/>
<name>A0ABV8UQ84_9PROT</name>
<dbReference type="SUPFAM" id="SSF46785">
    <property type="entry name" value="Winged helix' DNA-binding domain"/>
    <property type="match status" value="1"/>
</dbReference>
<evidence type="ECO:0000256" key="3">
    <source>
        <dbReference type="ARBA" id="ARBA00019365"/>
    </source>
</evidence>
<evidence type="ECO:0000313" key="15">
    <source>
        <dbReference type="Proteomes" id="UP001595799"/>
    </source>
</evidence>
<evidence type="ECO:0000256" key="6">
    <source>
        <dbReference type="ARBA" id="ARBA00022605"/>
    </source>
</evidence>
<dbReference type="Gene3D" id="3.40.190.10">
    <property type="entry name" value="Periplasmic binding protein-like II"/>
    <property type="match status" value="1"/>
</dbReference>
<sequence>MIDIQHLAIVREIYRSGSLTAAADKLCLSQSAVSHAMRRFEQRFGVSVWEKQGRGVRLTEAGTYLLALAERVLPQIEHAETALEDYASGRSGVLRIGMECHPCHQWLMRVANPYLQTWTRVDLDVTSAFRFGGLGALLGHEIDLLITPDPIERPGLMYVPVFDYEIVLAVAPDHPLASKSEVEPSDLNGETLITYPVATERLDIFTRFLVPAGCLPRRHRTVETSELMLQMIATGRGVSAIPDWLLRELPGGEELHTLRLGPAGMDKSIHIGMRREDAQTPYIEGFLEIARATSSQTERPSGPARQPSGLGKTRDDLTVP</sequence>
<dbReference type="EMBL" id="JBHSCW010000008">
    <property type="protein sequence ID" value="MFC4352714.1"/>
    <property type="molecule type" value="Genomic_DNA"/>
</dbReference>
<dbReference type="SUPFAM" id="SSF53850">
    <property type="entry name" value="Periplasmic binding protein-like II"/>
    <property type="match status" value="1"/>
</dbReference>
<reference evidence="15" key="1">
    <citation type="journal article" date="2019" name="Int. J. Syst. Evol. Microbiol.">
        <title>The Global Catalogue of Microorganisms (GCM) 10K type strain sequencing project: providing services to taxonomists for standard genome sequencing and annotation.</title>
        <authorList>
            <consortium name="The Broad Institute Genomics Platform"/>
            <consortium name="The Broad Institute Genome Sequencing Center for Infectious Disease"/>
            <person name="Wu L."/>
            <person name="Ma J."/>
        </authorList>
    </citation>
    <scope>NUCLEOTIDE SEQUENCE [LARGE SCALE GENOMIC DNA]</scope>
    <source>
        <strain evidence="15">CECT 8472</strain>
    </source>
</reference>
<evidence type="ECO:0000259" key="13">
    <source>
        <dbReference type="PROSITE" id="PS50931"/>
    </source>
</evidence>
<dbReference type="RefSeq" id="WP_382423072.1">
    <property type="nucleotide sequence ID" value="NZ_JBHSCW010000008.1"/>
</dbReference>
<evidence type="ECO:0000256" key="9">
    <source>
        <dbReference type="ARBA" id="ARBA00023159"/>
    </source>
</evidence>
<dbReference type="InterPro" id="IPR000847">
    <property type="entry name" value="LysR_HTH_N"/>
</dbReference>
<keyword evidence="6" id="KW-0028">Amino-acid biosynthesis</keyword>
<keyword evidence="4" id="KW-0963">Cytoplasm</keyword>
<evidence type="ECO:0000256" key="12">
    <source>
        <dbReference type="SAM" id="MobiDB-lite"/>
    </source>
</evidence>
<comment type="caution">
    <text evidence="14">The sequence shown here is derived from an EMBL/GenBank/DDBJ whole genome shotgun (WGS) entry which is preliminary data.</text>
</comment>
<evidence type="ECO:0000313" key="14">
    <source>
        <dbReference type="EMBL" id="MFC4352714.1"/>
    </source>
</evidence>
<protein>
    <recommendedName>
        <fullName evidence="3">HTH-type transcriptional regulator MetR</fullName>
    </recommendedName>
</protein>
<keyword evidence="7" id="KW-0805">Transcription regulation</keyword>
<feature type="domain" description="HTH lysR-type" evidence="13">
    <location>
        <begin position="2"/>
        <end position="59"/>
    </location>
</feature>
<evidence type="ECO:0000256" key="2">
    <source>
        <dbReference type="ARBA" id="ARBA00009437"/>
    </source>
</evidence>
<dbReference type="Pfam" id="PF03466">
    <property type="entry name" value="LysR_substrate"/>
    <property type="match status" value="1"/>
</dbReference>
<keyword evidence="8" id="KW-0238">DNA-binding</keyword>
<dbReference type="PANTHER" id="PTHR30126:SF25">
    <property type="entry name" value="HTH-TYPE TRANSCRIPTIONAL REGULATOR METR"/>
    <property type="match status" value="1"/>
</dbReference>
<dbReference type="PANTHER" id="PTHR30126">
    <property type="entry name" value="HTH-TYPE TRANSCRIPTIONAL REGULATOR"/>
    <property type="match status" value="1"/>
</dbReference>
<evidence type="ECO:0000256" key="11">
    <source>
        <dbReference type="ARBA" id="ARBA00023167"/>
    </source>
</evidence>
<feature type="region of interest" description="Disordered" evidence="12">
    <location>
        <begin position="292"/>
        <end position="320"/>
    </location>
</feature>
<keyword evidence="9" id="KW-0010">Activator</keyword>
<dbReference type="CDD" id="cd08441">
    <property type="entry name" value="PBP2_MetR"/>
    <property type="match status" value="1"/>
</dbReference>
<evidence type="ECO:0000256" key="10">
    <source>
        <dbReference type="ARBA" id="ARBA00023163"/>
    </source>
</evidence>
<keyword evidence="15" id="KW-1185">Reference proteome</keyword>
<evidence type="ECO:0000256" key="5">
    <source>
        <dbReference type="ARBA" id="ARBA00022491"/>
    </source>
</evidence>
<comment type="subcellular location">
    <subcellularLocation>
        <location evidence="1">Cytoplasm</location>
    </subcellularLocation>
</comment>
<evidence type="ECO:0000256" key="1">
    <source>
        <dbReference type="ARBA" id="ARBA00004496"/>
    </source>
</evidence>
<dbReference type="Gene3D" id="1.10.10.10">
    <property type="entry name" value="Winged helix-like DNA-binding domain superfamily/Winged helix DNA-binding domain"/>
    <property type="match status" value="1"/>
</dbReference>
<dbReference type="InterPro" id="IPR005119">
    <property type="entry name" value="LysR_subst-bd"/>
</dbReference>
<dbReference type="InterPro" id="IPR036390">
    <property type="entry name" value="WH_DNA-bd_sf"/>
</dbReference>
<organism evidence="14 15">
    <name type="scientific">Fodinicurvata halophila</name>
    <dbReference type="NCBI Taxonomy" id="1419723"/>
    <lineage>
        <taxon>Bacteria</taxon>
        <taxon>Pseudomonadati</taxon>
        <taxon>Pseudomonadota</taxon>
        <taxon>Alphaproteobacteria</taxon>
        <taxon>Rhodospirillales</taxon>
        <taxon>Rhodovibrionaceae</taxon>
        <taxon>Fodinicurvata</taxon>
    </lineage>
</organism>
<comment type="similarity">
    <text evidence="2">Belongs to the LysR transcriptional regulatory family.</text>
</comment>
<dbReference type="InterPro" id="IPR036388">
    <property type="entry name" value="WH-like_DNA-bd_sf"/>
</dbReference>
<evidence type="ECO:0000256" key="8">
    <source>
        <dbReference type="ARBA" id="ARBA00023125"/>
    </source>
</evidence>
<dbReference type="InterPro" id="IPR037406">
    <property type="entry name" value="MetR_PBP2"/>
</dbReference>
<evidence type="ECO:0000256" key="7">
    <source>
        <dbReference type="ARBA" id="ARBA00023015"/>
    </source>
</evidence>
<dbReference type="Pfam" id="PF00126">
    <property type="entry name" value="HTH_1"/>
    <property type="match status" value="1"/>
</dbReference>
<evidence type="ECO:0000256" key="4">
    <source>
        <dbReference type="ARBA" id="ARBA00022490"/>
    </source>
</evidence>
<dbReference type="Proteomes" id="UP001595799">
    <property type="component" value="Unassembled WGS sequence"/>
</dbReference>
<keyword evidence="5" id="KW-0678">Repressor</keyword>
<gene>
    <name evidence="14" type="ORF">ACFOW6_14275</name>
</gene>
<dbReference type="PROSITE" id="PS50931">
    <property type="entry name" value="HTH_LYSR"/>
    <property type="match status" value="1"/>
</dbReference>